<evidence type="ECO:0000259" key="24">
    <source>
        <dbReference type="PROSITE" id="PS51677"/>
    </source>
</evidence>
<evidence type="ECO:0000256" key="14">
    <source>
        <dbReference type="ARBA" id="ARBA00023180"/>
    </source>
</evidence>
<evidence type="ECO:0000256" key="11">
    <source>
        <dbReference type="ARBA" id="ARBA00022801"/>
    </source>
</evidence>
<evidence type="ECO:0000256" key="5">
    <source>
        <dbReference type="ARBA" id="ARBA00022475"/>
    </source>
</evidence>
<dbReference type="GO" id="GO:0098552">
    <property type="term" value="C:side of membrane"/>
    <property type="evidence" value="ECO:0007669"/>
    <property type="project" value="UniProtKB-KW"/>
</dbReference>
<keyword evidence="17" id="KW-0449">Lipoprotein</keyword>
<dbReference type="PANTHER" id="PTHR10587">
    <property type="entry name" value="GLYCOSYL TRANSFERASE-RELATED"/>
    <property type="match status" value="1"/>
</dbReference>
<evidence type="ECO:0000256" key="8">
    <source>
        <dbReference type="ARBA" id="ARBA00022622"/>
    </source>
</evidence>
<dbReference type="InterPro" id="IPR002509">
    <property type="entry name" value="NODB_dom"/>
</dbReference>
<evidence type="ECO:0000313" key="25">
    <source>
        <dbReference type="EMBL" id="WFD41101.1"/>
    </source>
</evidence>
<dbReference type="GeneID" id="85227746"/>
<organism evidence="25 26">
    <name type="scientific">Malassezia japonica</name>
    <dbReference type="NCBI Taxonomy" id="223818"/>
    <lineage>
        <taxon>Eukaryota</taxon>
        <taxon>Fungi</taxon>
        <taxon>Dikarya</taxon>
        <taxon>Basidiomycota</taxon>
        <taxon>Ustilaginomycotina</taxon>
        <taxon>Malasseziomycetes</taxon>
        <taxon>Malasseziales</taxon>
        <taxon>Malasseziaceae</taxon>
        <taxon>Malassezia</taxon>
    </lineage>
</organism>
<feature type="region of interest" description="Disordered" evidence="22">
    <location>
        <begin position="372"/>
        <end position="452"/>
    </location>
</feature>
<dbReference type="GO" id="GO:0009272">
    <property type="term" value="P:fungal-type cell wall biogenesis"/>
    <property type="evidence" value="ECO:0007669"/>
    <property type="project" value="UniProtKB-ARBA"/>
</dbReference>
<keyword evidence="16" id="KW-0170">Cobalt</keyword>
<evidence type="ECO:0000256" key="22">
    <source>
        <dbReference type="SAM" id="MobiDB-lite"/>
    </source>
</evidence>
<evidence type="ECO:0000256" key="3">
    <source>
        <dbReference type="ARBA" id="ARBA00004609"/>
    </source>
</evidence>
<dbReference type="PROSITE" id="PS51677">
    <property type="entry name" value="NODB"/>
    <property type="match status" value="1"/>
</dbReference>
<evidence type="ECO:0000313" key="26">
    <source>
        <dbReference type="Proteomes" id="UP001217754"/>
    </source>
</evidence>
<evidence type="ECO:0000256" key="20">
    <source>
        <dbReference type="ARBA" id="ARBA00024056"/>
    </source>
</evidence>
<evidence type="ECO:0000256" key="2">
    <source>
        <dbReference type="ARBA" id="ARBA00004191"/>
    </source>
</evidence>
<evidence type="ECO:0000256" key="19">
    <source>
        <dbReference type="ARBA" id="ARBA00023326"/>
    </source>
</evidence>
<dbReference type="FunFam" id="3.20.20.370:FF:000004">
    <property type="entry name" value="Related to Chitin deacetylase"/>
    <property type="match status" value="1"/>
</dbReference>
<keyword evidence="13" id="KW-0472">Membrane</keyword>
<keyword evidence="18" id="KW-0961">Cell wall biogenesis/degradation</keyword>
<gene>
    <name evidence="25" type="ORF">MJAP1_004095</name>
</gene>
<keyword evidence="6" id="KW-0134">Cell wall</keyword>
<evidence type="ECO:0000256" key="9">
    <source>
        <dbReference type="ARBA" id="ARBA00022723"/>
    </source>
</evidence>
<keyword evidence="7" id="KW-0964">Secreted</keyword>
<feature type="domain" description="NodB homology" evidence="24">
    <location>
        <begin position="152"/>
        <end position="342"/>
    </location>
</feature>
<feature type="compositionally biased region" description="Low complexity" evidence="22">
    <location>
        <begin position="404"/>
        <end position="444"/>
    </location>
</feature>
<evidence type="ECO:0000256" key="15">
    <source>
        <dbReference type="ARBA" id="ARBA00023277"/>
    </source>
</evidence>
<dbReference type="GO" id="GO:0005886">
    <property type="term" value="C:plasma membrane"/>
    <property type="evidence" value="ECO:0007669"/>
    <property type="project" value="UniProtKB-SubCell"/>
</dbReference>
<keyword evidence="9" id="KW-0479">Metal-binding</keyword>
<evidence type="ECO:0000256" key="23">
    <source>
        <dbReference type="SAM" id="SignalP"/>
    </source>
</evidence>
<dbReference type="RefSeq" id="XP_060123998.1">
    <property type="nucleotide sequence ID" value="XM_060268015.1"/>
</dbReference>
<keyword evidence="19" id="KW-0624">Polysaccharide degradation</keyword>
<dbReference type="PANTHER" id="PTHR10587:SF98">
    <property type="entry name" value="CHITIN DEACETYLASE"/>
    <property type="match status" value="1"/>
</dbReference>
<evidence type="ECO:0000256" key="18">
    <source>
        <dbReference type="ARBA" id="ARBA00023316"/>
    </source>
</evidence>
<evidence type="ECO:0000256" key="21">
    <source>
        <dbReference type="ARBA" id="ARBA00048494"/>
    </source>
</evidence>
<keyword evidence="15" id="KW-0119">Carbohydrate metabolism</keyword>
<accession>A0AAF0JHT4</accession>
<dbReference type="EMBL" id="CP119965">
    <property type="protein sequence ID" value="WFD41101.1"/>
    <property type="molecule type" value="Genomic_DNA"/>
</dbReference>
<evidence type="ECO:0000256" key="13">
    <source>
        <dbReference type="ARBA" id="ARBA00023136"/>
    </source>
</evidence>
<dbReference type="AlphaFoldDB" id="A0AAF0JHT4"/>
<evidence type="ECO:0000256" key="16">
    <source>
        <dbReference type="ARBA" id="ARBA00023285"/>
    </source>
</evidence>
<comment type="cofactor">
    <cofactor evidence="1">
        <name>Co(2+)</name>
        <dbReference type="ChEBI" id="CHEBI:48828"/>
    </cofactor>
</comment>
<dbReference type="GO" id="GO:0000272">
    <property type="term" value="P:polysaccharide catabolic process"/>
    <property type="evidence" value="ECO:0007669"/>
    <property type="project" value="UniProtKB-KW"/>
</dbReference>
<dbReference type="Pfam" id="PF01522">
    <property type="entry name" value="Polysacc_deac_1"/>
    <property type="match status" value="1"/>
</dbReference>
<dbReference type="Gene3D" id="3.20.20.370">
    <property type="entry name" value="Glycoside hydrolase/deacetylase"/>
    <property type="match status" value="1"/>
</dbReference>
<comment type="subcellular location">
    <subcellularLocation>
        <location evidence="3">Cell membrane</location>
        <topology evidence="3">Lipid-anchor</topology>
        <topology evidence="3">GPI-anchor</topology>
    </subcellularLocation>
    <subcellularLocation>
        <location evidence="2">Secreted</location>
        <location evidence="2">Cell wall</location>
    </subcellularLocation>
</comment>
<keyword evidence="14" id="KW-0325">Glycoprotein</keyword>
<keyword evidence="8" id="KW-0336">GPI-anchor</keyword>
<evidence type="ECO:0000256" key="4">
    <source>
        <dbReference type="ARBA" id="ARBA00010973"/>
    </source>
</evidence>
<proteinExistence type="inferred from homology"/>
<keyword evidence="26" id="KW-1185">Reference proteome</keyword>
<keyword evidence="11" id="KW-0378">Hydrolase</keyword>
<name>A0AAF0JHT4_9BASI</name>
<comment type="similarity">
    <text evidence="4">Belongs to the polysaccharide deacetylase family.</text>
</comment>
<keyword evidence="12" id="KW-0146">Chitin degradation</keyword>
<feature type="signal peptide" evidence="23">
    <location>
        <begin position="1"/>
        <end position="17"/>
    </location>
</feature>
<evidence type="ECO:0000256" key="12">
    <source>
        <dbReference type="ARBA" id="ARBA00023024"/>
    </source>
</evidence>
<dbReference type="SUPFAM" id="SSF88713">
    <property type="entry name" value="Glycoside hydrolase/deacetylase"/>
    <property type="match status" value="1"/>
</dbReference>
<evidence type="ECO:0000256" key="1">
    <source>
        <dbReference type="ARBA" id="ARBA00001941"/>
    </source>
</evidence>
<protein>
    <recommendedName>
        <fullName evidence="20">chitin deacetylase</fullName>
        <ecNumber evidence="20">3.5.1.41</ecNumber>
    </recommendedName>
</protein>
<evidence type="ECO:0000256" key="10">
    <source>
        <dbReference type="ARBA" id="ARBA00022729"/>
    </source>
</evidence>
<dbReference type="GO" id="GO:0006032">
    <property type="term" value="P:chitin catabolic process"/>
    <property type="evidence" value="ECO:0007669"/>
    <property type="project" value="UniProtKB-KW"/>
</dbReference>
<feature type="chain" id="PRO_5042266651" description="chitin deacetylase" evidence="23">
    <location>
        <begin position="18"/>
        <end position="474"/>
    </location>
</feature>
<dbReference type="GO" id="GO:0004099">
    <property type="term" value="F:chitin deacetylase activity"/>
    <property type="evidence" value="ECO:0007669"/>
    <property type="project" value="UniProtKB-EC"/>
</dbReference>
<dbReference type="GO" id="GO:0071555">
    <property type="term" value="P:cell wall organization"/>
    <property type="evidence" value="ECO:0007669"/>
    <property type="project" value="UniProtKB-KW"/>
</dbReference>
<dbReference type="EC" id="3.5.1.41" evidence="20"/>
<evidence type="ECO:0000256" key="6">
    <source>
        <dbReference type="ARBA" id="ARBA00022512"/>
    </source>
</evidence>
<comment type="catalytic activity">
    <reaction evidence="21">
        <text>[(1-&gt;4)-N-acetyl-beta-D-glucosaminyl](n) + n H2O = chitosan + n acetate</text>
        <dbReference type="Rhea" id="RHEA:10464"/>
        <dbReference type="Rhea" id="RHEA-COMP:9593"/>
        <dbReference type="Rhea" id="RHEA-COMP:9597"/>
        <dbReference type="ChEBI" id="CHEBI:15377"/>
        <dbReference type="ChEBI" id="CHEBI:17029"/>
        <dbReference type="ChEBI" id="CHEBI:30089"/>
        <dbReference type="ChEBI" id="CHEBI:57704"/>
        <dbReference type="EC" id="3.5.1.41"/>
    </reaction>
    <physiologicalReaction direction="left-to-right" evidence="21">
        <dbReference type="Rhea" id="RHEA:10465"/>
    </physiologicalReaction>
</comment>
<evidence type="ECO:0000256" key="7">
    <source>
        <dbReference type="ARBA" id="ARBA00022525"/>
    </source>
</evidence>
<sequence length="474" mass="52366">MLVQKLTICLFIAGASATIGRVHLGHHHVAHQRRDTPTNAASFAKLTNAHQECQSYGDDTVTKMINQNEFPKPDHIAGILDGDKDAHALYNEIKDKIPKADVRKGTKDHRGFAEDKPSYPESDPDCWWSMSGCNKPKHDNIIQDVTQCKEDSTWGLTFDDGPFCAHNKLYNFLQEQKLRATMFYIGSNVLQYPYQAQRAIVDGHDVCHHSWSHRLMTTLSNEQVFAELYYSGKVIKKVMGVTPRCWRPPQGDVDDRVRYIASALGYRTIMWKEDTDDWNIQPAGELTEDKVDSNYRKIFNKADKESPVVLTHEISSHTINEFIKMYPEMKKAYKHVAPVSVCTGVQNPYPEDITYPTFDEYTSGNMNYQGLPSGNKIKADDSASFKPVPIDQEKGGFGHPGQKAASSKSSSSAASSSSSSSHSARSTSSDSTNDTASDATDESTNFSGQGSNSAASLVVPVIGPLAAVVGALIM</sequence>
<dbReference type="InterPro" id="IPR011330">
    <property type="entry name" value="Glyco_hydro/deAcase_b/a-brl"/>
</dbReference>
<keyword evidence="10 23" id="KW-0732">Signal</keyword>
<reference evidence="25" key="1">
    <citation type="submission" date="2023-03" db="EMBL/GenBank/DDBJ databases">
        <title>Mating type loci evolution in Malassezia.</title>
        <authorList>
            <person name="Coelho M.A."/>
        </authorList>
    </citation>
    <scope>NUCLEOTIDE SEQUENCE</scope>
    <source>
        <strain evidence="25">CBS 9431</strain>
    </source>
</reference>
<keyword evidence="5" id="KW-1003">Cell membrane</keyword>
<dbReference type="Proteomes" id="UP001217754">
    <property type="component" value="Chromosome 8"/>
</dbReference>
<dbReference type="GO" id="GO:0046872">
    <property type="term" value="F:metal ion binding"/>
    <property type="evidence" value="ECO:0007669"/>
    <property type="project" value="UniProtKB-KW"/>
</dbReference>
<evidence type="ECO:0000256" key="17">
    <source>
        <dbReference type="ARBA" id="ARBA00023288"/>
    </source>
</evidence>
<dbReference type="InterPro" id="IPR050248">
    <property type="entry name" value="Polysacc_deacetylase_ArnD"/>
</dbReference>